<feature type="coiled-coil region" evidence="2">
    <location>
        <begin position="3185"/>
        <end position="3215"/>
    </location>
</feature>
<accession>I7MD72</accession>
<keyword evidence="4" id="KW-1133">Transmembrane helix</keyword>
<feature type="transmembrane region" description="Helical" evidence="4">
    <location>
        <begin position="2894"/>
        <end position="2912"/>
    </location>
</feature>
<dbReference type="Pfam" id="PF02815">
    <property type="entry name" value="MIR"/>
    <property type="match status" value="1"/>
</dbReference>
<dbReference type="InterPro" id="IPR036300">
    <property type="entry name" value="MIR_dom_sf"/>
</dbReference>
<dbReference type="InterPro" id="IPR016093">
    <property type="entry name" value="MIR_motif"/>
</dbReference>
<evidence type="ECO:0000256" key="1">
    <source>
        <dbReference type="ARBA" id="ARBA00022737"/>
    </source>
</evidence>
<dbReference type="InParanoid" id="I7MD72"/>
<evidence type="ECO:0000256" key="2">
    <source>
        <dbReference type="SAM" id="Coils"/>
    </source>
</evidence>
<dbReference type="GeneID" id="7827240"/>
<dbReference type="eggNOG" id="KOG3533">
    <property type="taxonomic scope" value="Eukaryota"/>
</dbReference>
<keyword evidence="2" id="KW-0175">Coiled coil</keyword>
<dbReference type="SUPFAM" id="SSF82109">
    <property type="entry name" value="MIR domain"/>
    <property type="match status" value="1"/>
</dbReference>
<dbReference type="InterPro" id="IPR013662">
    <property type="entry name" value="RIH_assoc-dom"/>
</dbReference>
<gene>
    <name evidence="7" type="ORF">TTHERM_00420230</name>
</gene>
<keyword evidence="4" id="KW-0812">Transmembrane</keyword>
<feature type="domain" description="MIR" evidence="5">
    <location>
        <begin position="441"/>
        <end position="599"/>
    </location>
</feature>
<dbReference type="InterPro" id="IPR035910">
    <property type="entry name" value="RyR/IP3R_RIH_dom_sf"/>
</dbReference>
<feature type="transmembrane region" description="Helical" evidence="4">
    <location>
        <begin position="2965"/>
        <end position="2988"/>
    </location>
</feature>
<dbReference type="GO" id="GO:0006816">
    <property type="term" value="P:calcium ion transport"/>
    <property type="evidence" value="ECO:0007669"/>
    <property type="project" value="InterPro"/>
</dbReference>
<protein>
    <submittedName>
        <fullName evidence="7">MIR domain protein</fullName>
    </submittedName>
</protein>
<sequence>MEQQFYDESFKSVKITFGSCLTLSLADMQHCFVQSDGFLQSKLELKNFKRAIGNRQHDFQNCVFKILPPIDNKSQQKLLEVLDAKKFHQLNLNQRKTLILELQQNLDGEINSNMSTQNKLNGTPVLFSTSSFHLVHLASMKFVSLTKDKSDSYIFTLTDYPNEKSLFKFLPCLSLQKQRSNIVMNKDVVQVCCTGLVHSRKGYLYTNYSNKKNGKEFEVQQLKIYANLENPCRWVVNSYSQCEQEGEQSFISIGSVISLDLSDRNFCLSASKASDPFENLCQQKERQIAYDNQLGASFALKDGNSFQHGIYPRRKGVIKNNSSSFLVVQNNQNSNQNYLKDPSEFNTPVYPSQHNIQTVKVIQQNTASQIEDFQISNNQQFFHNQMLDVSNDHQQLNTLKLKPGVSNLQTIETNYERNQNDFLKINYNLSLEEQRQYEIEEQELREIKEQLQNENQVFFEQAINEQTLSSSKEQSILFAFWKIEPIFMYCGGYIKWNEVYRLKHFITGKYLTVRIFQQPKANPSEGFDTFVYLDLTDQDDLGAHFSFIPISQQKNNEQSKMVMKESFYRLQNVQTKLYIGFKDEPFEEGEIEQFQQRRTPFLEQDESKISIFKMRIVNFEEMWETNFILYSMQFLMNQLKNLNLLKYKSEEQKWKYRVFFRQVLQEVNDAIIGIDSYINNQITSFIDVQQEYSKPSPKRQKIIREQHMIGMLCWILKIIFPQYKEFHKIAPSHYERMEFLKIYKSTNWPIIKEYDLSTEKQRQMSILKFEEEVFAKSYRISFQVYKLLESVCSNNIVNQEYLTRFFKIIVSHIGYGDFVCQSIQKIFQNAQILQDLVKKRIEDSNEQTNQGSYRNYGYGGMQNDYLLANNRSFNANKMNNSSSDNENSFEKRNGLSLFQGQKTFLKEIVDKFSMFEAYILPELIQLLSNFCVVNNNALYIIQEYVFNLIFTDKHFTRYCLIPIEMMPKESDDLKDLKIQILPISKDNIQQDMESLVKLISFDQYNEQIEKQIIYLQQQLILMANLCKDRNFKACNEFSQIFPLSILVQFIVDQNKNKNIQLLAGFLKIIMNIYIDKYPNQKQTRPNLVRIVNLEALKSTTNIQNNSVADADISVDAKRNVNNLMNVGSTIRNNVNGRKHSYHFNNRMRQKSIKYNIEEKYNVNKPFLLNGAQQSNQQDFQYQQQLTKLKDQLLKHLEEQVKILQIQEKSNKNESQQGKKAQVYNAFMLELIHTLTTMLQFGILNEKTGLKQQKQQKDKLSFLAYFQILKQDQKQEVSELERIISSLAVLLEYDETYFQELDSLHVRRKYVQHQRAKRDNVYAKVLNQTKTITNILTKNDGKDKEKQKLYNNNLDFESDIIKDPIFKKFQGLKKILFQYTNKTFSVREKSENVDIEEQIKIKICEFFSFLLDMRQDFFIDNIISYFQQKFCEYKKEETGKVIDDVLELLPNDFTEVGHVVKSEKVKIYTQRYRIQSIDEVIDRPFMECLMISFYFAQSGELENKIIELIQRCISQKNEVFNNLLKLELIFSKQHQELYNILNEIFIELKNIVSDSQTWLNLENDDDCNYVKTEDLIVRTVKIFKNQQDKENLAVIQSIFKHIGGHQCLIDLIDKGLNVIENSGFYIQNLDYLQTNEQWDAQELFEKLISILKNSFQALSAYCLDNKENQEFMYKKFFKNLISQKKHNIGQIEFINDLFKDNYELSINVQFQDLQYFIQMIKLHGKQHQFLEIFQILLNNVEQKQDFYVLQNLLLNLFFDEIIFQTISPFAKKETGVSFFQTDYFFDNKIDEQKYKSIFTILISRLMSDEMEQSQIMKVSYFIPALELLKYLRERTVSYRQMNIKDIQVIEQNIKVNAAIIDLILFLSSSKEFAQTLPQNTKLIVEIVEFETMKLERAQTYSESYKFYLIDNLLPLINYYSENYLKDLLFSENSNEIDQRKKLYKFAYTFINSLDKVLNFKQEDLLENDRGKQLRVLSKHYDFQIPFNIMGEKNNLDSNSDKFYELNDDELQLLPNKNRLKKKSFKTMINEEEPKETKSKKQKDQTVRNINMVEYWLHFKKKLQEDVRFKSILKDEKKILCQSILKIQNMFQTPNQQRKRDIILTSDDILSKILKFIEFWRQKNVPMKSVIFVMKIMNYIIKNAFSIQEEDENLMDVFKQSSQKIQKNEQTKIRQERQDQLDRLNSSKIVIMLIWEECENNAEYLNSLFKFMNLMLKGGNVSVQKTIYEYFLGSQASEKFFAKVNRIFQAQITKNSLFGRKNSEKMILKILKLFQLLCLNHNQDLQNYMRKQISNKNSYDLVSTTVKLLISYRVSKETYKTIKQCFNTLTEFVQGPCTENQDTITNTKFLEYAFQILSEDEKLFLKTDVQQDERQRQLLLLQNEQTNIKLETNRNGLNQNDETNIEATMNKQKKNQSKKIHFQQTDQPTTSNGLSKNPEINTDSHREYDFSKTEDYNQQKSNKNKQKNLLRQQTVDIDQTSEEKQSKEETIKYEEYLRQQKFQIHLGELARLKYKCLLTIISILECNYSKKDLISKIMRIIPVSVLTKNLTRVYQLYKKHFKKQDYNIYLFKQMKAQIDYNKPPDYYEFIIENGFLVYMLIQLYIQNNVLIETDEEDEDMTSILNEFKKSEENIFTEMLKEKDNIFSNMMKFGRDLITVGKNAINEIKENAYKFGVIQLNKSEQQEKQRLEKKELIKNALIFFKNKTCSIEIVRNGCLQTISFPKMPLCFTLSDEIKDDFKTNVNRSSHKEKLSYLIDQSGNIIDKITHEENVRLIVEEYKFVGIFVMYNHLWQRISFYLSLAINALIIASYSDASFVYNSDLSAEKNKSNLQYARRQQPRFFYDTYYDNTGNLIILLGTISSILISVIVAFFILKRAPLILGSIWYGFLSSSLPIWKKSVFFILKSIYSIYLLMQDFDIIYYLFQLFFVMLGLFAHPFYFCGLLIDMLRFNVLSNVFHAVYDPKMELGLTLLLFAIIEYYFTIFAYLIFYNHYIHEECETFWKCYLKNFDYTFKSVGALGHFLYEPQSLSEVGGDTSKYLGVNQNFKDKYFSRFFYDNIFNIVLAHVIIYIFGGIIIDKYRQLKDAKNRKQQDEKKNCFICGFDRQTLDKGDDILGFYYHIRQEHYMWNYIFYMAYLQLKDKVMYNGDEMYIYKKIEKNDISWIPKKRTKRIIDDQEIEKEKLKYVKQINQTMKQLNEQIEKITQKQKQVIKQQKQVSSEVFVVMDQQKAQQLQQPQ</sequence>
<feature type="compositionally biased region" description="Polar residues" evidence="3">
    <location>
        <begin position="2420"/>
        <end position="2439"/>
    </location>
</feature>
<evidence type="ECO:0000313" key="8">
    <source>
        <dbReference type="Proteomes" id="UP000009168"/>
    </source>
</evidence>
<evidence type="ECO:0000256" key="3">
    <source>
        <dbReference type="SAM" id="MobiDB-lite"/>
    </source>
</evidence>
<dbReference type="PANTHER" id="PTHR13715">
    <property type="entry name" value="RYANODINE RECEPTOR AND IP3 RECEPTOR"/>
    <property type="match status" value="1"/>
</dbReference>
<feature type="domain" description="RyR/IP3R Homology associated" evidence="6">
    <location>
        <begin position="2260"/>
        <end position="2355"/>
    </location>
</feature>
<evidence type="ECO:0000259" key="5">
    <source>
        <dbReference type="Pfam" id="PF02815"/>
    </source>
</evidence>
<dbReference type="SUPFAM" id="SSF100909">
    <property type="entry name" value="IP3 receptor type 1 binding core, domain 2"/>
    <property type="match status" value="2"/>
</dbReference>
<dbReference type="KEGG" id="tet:TTHERM_00420230"/>
<keyword evidence="1" id="KW-0677">Repeat</keyword>
<feature type="region of interest" description="Disordered" evidence="3">
    <location>
        <begin position="2408"/>
        <end position="2482"/>
    </location>
</feature>
<proteinExistence type="predicted"/>
<feature type="coiled-coil region" evidence="2">
    <location>
        <begin position="430"/>
        <end position="461"/>
    </location>
</feature>
<feature type="transmembrane region" description="Helical" evidence="4">
    <location>
        <begin position="2918"/>
        <end position="2944"/>
    </location>
</feature>
<keyword evidence="4" id="KW-0472">Membrane</keyword>
<dbReference type="Gene3D" id="2.80.10.50">
    <property type="match status" value="2"/>
</dbReference>
<feature type="transmembrane region" description="Helical" evidence="4">
    <location>
        <begin position="2794"/>
        <end position="2811"/>
    </location>
</feature>
<keyword evidence="8" id="KW-1185">Reference proteome</keyword>
<dbReference type="eggNOG" id="KOG2243">
    <property type="taxonomic scope" value="Eukaryota"/>
</dbReference>
<dbReference type="Pfam" id="PF08454">
    <property type="entry name" value="RIH_assoc"/>
    <property type="match status" value="1"/>
</dbReference>
<dbReference type="OrthoDB" id="293240at2759"/>
<organism evidence="7 8">
    <name type="scientific">Tetrahymena thermophila (strain SB210)</name>
    <dbReference type="NCBI Taxonomy" id="312017"/>
    <lineage>
        <taxon>Eukaryota</taxon>
        <taxon>Sar</taxon>
        <taxon>Alveolata</taxon>
        <taxon>Ciliophora</taxon>
        <taxon>Intramacronucleata</taxon>
        <taxon>Oligohymenophorea</taxon>
        <taxon>Hymenostomatida</taxon>
        <taxon>Tetrahymenina</taxon>
        <taxon>Tetrahymenidae</taxon>
        <taxon>Tetrahymena</taxon>
    </lineage>
</organism>
<reference evidence="8" key="1">
    <citation type="journal article" date="2006" name="PLoS Biol.">
        <title>Macronuclear genome sequence of the ciliate Tetrahymena thermophila, a model eukaryote.</title>
        <authorList>
            <person name="Eisen J.A."/>
            <person name="Coyne R.S."/>
            <person name="Wu M."/>
            <person name="Wu D."/>
            <person name="Thiagarajan M."/>
            <person name="Wortman J.R."/>
            <person name="Badger J.H."/>
            <person name="Ren Q."/>
            <person name="Amedeo P."/>
            <person name="Jones K.M."/>
            <person name="Tallon L.J."/>
            <person name="Delcher A.L."/>
            <person name="Salzberg S.L."/>
            <person name="Silva J.C."/>
            <person name="Haas B.J."/>
            <person name="Majoros W.H."/>
            <person name="Farzad M."/>
            <person name="Carlton J.M."/>
            <person name="Smith R.K. Jr."/>
            <person name="Garg J."/>
            <person name="Pearlman R.E."/>
            <person name="Karrer K.M."/>
            <person name="Sun L."/>
            <person name="Manning G."/>
            <person name="Elde N.C."/>
            <person name="Turkewitz A.P."/>
            <person name="Asai D.J."/>
            <person name="Wilkes D.E."/>
            <person name="Wang Y."/>
            <person name="Cai H."/>
            <person name="Collins K."/>
            <person name="Stewart B.A."/>
            <person name="Lee S.R."/>
            <person name="Wilamowska K."/>
            <person name="Weinberg Z."/>
            <person name="Ruzzo W.L."/>
            <person name="Wloga D."/>
            <person name="Gaertig J."/>
            <person name="Frankel J."/>
            <person name="Tsao C.-C."/>
            <person name="Gorovsky M.A."/>
            <person name="Keeling P.J."/>
            <person name="Waller R.F."/>
            <person name="Patron N.J."/>
            <person name="Cherry J.M."/>
            <person name="Stover N.A."/>
            <person name="Krieger C.J."/>
            <person name="del Toro C."/>
            <person name="Ryder H.F."/>
            <person name="Williamson S.C."/>
            <person name="Barbeau R.A."/>
            <person name="Hamilton E.P."/>
            <person name="Orias E."/>
        </authorList>
    </citation>
    <scope>NUCLEOTIDE SEQUENCE [LARGE SCALE GENOMIC DNA]</scope>
    <source>
        <strain evidence="8">SB210</strain>
    </source>
</reference>
<dbReference type="InterPro" id="IPR015925">
    <property type="entry name" value="Ryanodine_IP3_receptor"/>
</dbReference>
<feature type="transmembrane region" description="Helical" evidence="4">
    <location>
        <begin position="3058"/>
        <end position="3076"/>
    </location>
</feature>
<feature type="compositionally biased region" description="Basic and acidic residues" evidence="3">
    <location>
        <begin position="2440"/>
        <end position="2455"/>
    </location>
</feature>
<dbReference type="RefSeq" id="XP_001033278.2">
    <property type="nucleotide sequence ID" value="XM_001033278.2"/>
</dbReference>
<dbReference type="Proteomes" id="UP000009168">
    <property type="component" value="Unassembled WGS sequence"/>
</dbReference>
<dbReference type="PANTHER" id="PTHR13715:SF99">
    <property type="entry name" value="INOSITOL 1,4,5-TRISPHOSPHATE RECEPTOR-LIKE PROTEIN A"/>
    <property type="match status" value="1"/>
</dbReference>
<evidence type="ECO:0000313" key="7">
    <source>
        <dbReference type="EMBL" id="EAR85615.2"/>
    </source>
</evidence>
<feature type="compositionally biased region" description="Basic residues" evidence="3">
    <location>
        <begin position="2409"/>
        <end position="2419"/>
    </location>
</feature>
<feature type="transmembrane region" description="Helical" evidence="4">
    <location>
        <begin position="2852"/>
        <end position="2873"/>
    </location>
</feature>
<evidence type="ECO:0000256" key="4">
    <source>
        <dbReference type="SAM" id="Phobius"/>
    </source>
</evidence>
<dbReference type="EMBL" id="GG662536">
    <property type="protein sequence ID" value="EAR85615.2"/>
    <property type="molecule type" value="Genomic_DNA"/>
</dbReference>
<evidence type="ECO:0000259" key="6">
    <source>
        <dbReference type="Pfam" id="PF08454"/>
    </source>
</evidence>
<name>I7MD72_TETTS</name>